<feature type="transmembrane region" description="Helical" evidence="1">
    <location>
        <begin position="128"/>
        <end position="152"/>
    </location>
</feature>
<dbReference type="AlphaFoldDB" id="A0A2T0FQ49"/>
<proteinExistence type="predicted"/>
<protein>
    <submittedName>
        <fullName evidence="2">Uncharacterized protein</fullName>
    </submittedName>
</protein>
<keyword evidence="3" id="KW-1185">Reference proteome</keyword>
<dbReference type="PANTHER" id="PTHR28019">
    <property type="entry name" value="CELL MEMBRANE PROTEIN YLR413W-RELATED"/>
    <property type="match status" value="1"/>
</dbReference>
<reference evidence="2 3" key="1">
    <citation type="submission" date="2017-04" db="EMBL/GenBank/DDBJ databases">
        <title>Genome sequencing of [Candida] sorbophila.</title>
        <authorList>
            <person name="Ahn J.O."/>
        </authorList>
    </citation>
    <scope>NUCLEOTIDE SEQUENCE [LARGE SCALE GENOMIC DNA]</scope>
    <source>
        <strain evidence="2 3">DS02</strain>
    </source>
</reference>
<evidence type="ECO:0000256" key="1">
    <source>
        <dbReference type="SAM" id="Phobius"/>
    </source>
</evidence>
<feature type="transmembrane region" description="Helical" evidence="1">
    <location>
        <begin position="159"/>
        <end position="186"/>
    </location>
</feature>
<dbReference type="OrthoDB" id="4480814at2759"/>
<dbReference type="PANTHER" id="PTHR28019:SF2">
    <property type="entry name" value="CELL MEMBRANE PROTEIN YLR413W-RELATED"/>
    <property type="match status" value="1"/>
</dbReference>
<gene>
    <name evidence="2" type="ORF">B9G98_04738</name>
</gene>
<dbReference type="RefSeq" id="XP_024667063.1">
    <property type="nucleotide sequence ID" value="XM_024811295.1"/>
</dbReference>
<accession>A0A2T0FQ49</accession>
<dbReference type="InterPro" id="IPR052413">
    <property type="entry name" value="SUR7_domain"/>
</dbReference>
<comment type="caution">
    <text evidence="2">The sequence shown here is derived from an EMBL/GenBank/DDBJ whole genome shotgun (WGS) entry which is preliminary data.</text>
</comment>
<dbReference type="Pfam" id="PF06687">
    <property type="entry name" value="SUR7"/>
    <property type="match status" value="1"/>
</dbReference>
<dbReference type="Gene3D" id="1.20.140.150">
    <property type="match status" value="1"/>
</dbReference>
<dbReference type="GO" id="GO:0051285">
    <property type="term" value="C:cell cortex of cell tip"/>
    <property type="evidence" value="ECO:0007669"/>
    <property type="project" value="TreeGrafter"/>
</dbReference>
<keyword evidence="1" id="KW-1133">Transmembrane helix</keyword>
<dbReference type="EMBL" id="NDIQ01000022">
    <property type="protein sequence ID" value="PRT57118.1"/>
    <property type="molecule type" value="Genomic_DNA"/>
</dbReference>
<sequence>MLFTVATIVLAIITFFGCYEHAWGLRDIYYMKLDFSGISVDGISLASMTEEAGLYPIYQIGSNGYCYGTKSGNGSTSIKGCKTPMEPFWFDIVTFAESQSTVIASVLKYVDLPSEVTEYESILKSASIAMWALWIATMGLSAIQIIIGFFAFRSRGASFASAFVSVLSFLSSLVAAGIATGIYSIYESKFNDYVKKYGVSASIGSSGLGLAWATVAVCLIAGVSWILSICVGSTSHRHERLPDYDDEKAFIRYVPEH</sequence>
<dbReference type="Proteomes" id="UP000238350">
    <property type="component" value="Unassembled WGS sequence"/>
</dbReference>
<dbReference type="STRING" id="45607.A0A2T0FQ49"/>
<dbReference type="GeneID" id="36518486"/>
<feature type="transmembrane region" description="Helical" evidence="1">
    <location>
        <begin position="206"/>
        <end position="231"/>
    </location>
</feature>
<name>A0A2T0FQ49_9ASCO</name>
<evidence type="ECO:0000313" key="2">
    <source>
        <dbReference type="EMBL" id="PRT57118.1"/>
    </source>
</evidence>
<organism evidence="2 3">
    <name type="scientific">Wickerhamiella sorbophila</name>
    <dbReference type="NCBI Taxonomy" id="45607"/>
    <lineage>
        <taxon>Eukaryota</taxon>
        <taxon>Fungi</taxon>
        <taxon>Dikarya</taxon>
        <taxon>Ascomycota</taxon>
        <taxon>Saccharomycotina</taxon>
        <taxon>Dipodascomycetes</taxon>
        <taxon>Dipodascales</taxon>
        <taxon>Trichomonascaceae</taxon>
        <taxon>Wickerhamiella</taxon>
    </lineage>
</organism>
<keyword evidence="1" id="KW-0812">Transmembrane</keyword>
<dbReference type="GO" id="GO:0031505">
    <property type="term" value="P:fungal-type cell wall organization"/>
    <property type="evidence" value="ECO:0007669"/>
    <property type="project" value="TreeGrafter"/>
</dbReference>
<keyword evidence="1" id="KW-0472">Membrane</keyword>
<dbReference type="GO" id="GO:0005886">
    <property type="term" value="C:plasma membrane"/>
    <property type="evidence" value="ECO:0007669"/>
    <property type="project" value="InterPro"/>
</dbReference>
<evidence type="ECO:0000313" key="3">
    <source>
        <dbReference type="Proteomes" id="UP000238350"/>
    </source>
</evidence>
<dbReference type="InterPro" id="IPR009571">
    <property type="entry name" value="SUR7/Rim9-like_fungi"/>
</dbReference>